<dbReference type="EC" id="3.1.1.1" evidence="6"/>
<dbReference type="EMBL" id="FCNP01000049">
    <property type="protein sequence ID" value="CVI63456.1"/>
    <property type="molecule type" value="Genomic_DNA"/>
</dbReference>
<feature type="domain" description="Alpha/beta hydrolase fold-3" evidence="5">
    <location>
        <begin position="92"/>
        <end position="297"/>
    </location>
</feature>
<protein>
    <submittedName>
        <fullName evidence="6">Carboxylesterase NlhH (Modular protein)</fullName>
        <ecNumber evidence="6">3.1.1.1</ecNumber>
    </submittedName>
</protein>
<evidence type="ECO:0000259" key="5">
    <source>
        <dbReference type="Pfam" id="PF07859"/>
    </source>
</evidence>
<feature type="active site" evidence="3">
    <location>
        <position position="170"/>
    </location>
</feature>
<evidence type="ECO:0000256" key="1">
    <source>
        <dbReference type="ARBA" id="ARBA00010515"/>
    </source>
</evidence>
<gene>
    <name evidence="6" type="ORF">AGR7A_pAt20237</name>
</gene>
<dbReference type="AlphaFoldDB" id="A0A1S7U937"/>
<dbReference type="InterPro" id="IPR013094">
    <property type="entry name" value="AB_hydrolase_3"/>
</dbReference>
<reference evidence="6" key="1">
    <citation type="submission" date="2016-01" db="EMBL/GenBank/DDBJ databases">
        <authorList>
            <person name="Regsiter A."/>
            <person name="william w."/>
        </authorList>
    </citation>
    <scope>NUCLEOTIDE SEQUENCE</scope>
    <source>
        <strain evidence="6">NCPPB 1641</strain>
    </source>
</reference>
<feature type="chain" id="PRO_5012164723" evidence="4">
    <location>
        <begin position="29"/>
        <end position="327"/>
    </location>
</feature>
<evidence type="ECO:0000313" key="6">
    <source>
        <dbReference type="EMBL" id="CVI63456.1"/>
    </source>
</evidence>
<comment type="similarity">
    <text evidence="1">Belongs to the 'GDXG' lipolytic enzyme family.</text>
</comment>
<dbReference type="Proteomes" id="UP000192140">
    <property type="component" value="Unassembled WGS sequence"/>
</dbReference>
<dbReference type="InterPro" id="IPR050300">
    <property type="entry name" value="GDXG_lipolytic_enzyme"/>
</dbReference>
<dbReference type="GO" id="GO:0106435">
    <property type="term" value="F:carboxylesterase activity"/>
    <property type="evidence" value="ECO:0007669"/>
    <property type="project" value="UniProtKB-EC"/>
</dbReference>
<keyword evidence="2 6" id="KW-0378">Hydrolase</keyword>
<feature type="signal peptide" evidence="4">
    <location>
        <begin position="1"/>
        <end position="28"/>
    </location>
</feature>
<dbReference type="PANTHER" id="PTHR48081:SF8">
    <property type="entry name" value="ALPHA_BETA HYDROLASE FOLD-3 DOMAIN-CONTAINING PROTEIN-RELATED"/>
    <property type="match status" value="1"/>
</dbReference>
<evidence type="ECO:0000256" key="3">
    <source>
        <dbReference type="PROSITE-ProRule" id="PRU10038"/>
    </source>
</evidence>
<sequence>MRTLLKMIPLALCVLAGAGVAVPIAALAATAESLAFARQLRGDFKSQTGSTGVLEQLSEKRDFEIGAQSPAREIPVRLYRPGGATDQTLPIVLFVHGGGFVAGDLDSYDVMLSSLTNRTDAVVLSVDYRLAPENPFPAGLEDAYAVLVWAAANAATFGADGTRIAISGDSAGGNIAAATAMLARDRNGPKLAAQFLMYPTLSNKMDTASWKELGETHFPSREVNSKVIEAYVPEGVSPYGPLVAPLWGKHTDLPPALLVVGNLDPLRDENRDYADALNKVDVEARTVVYPRSQHGFVQFYQLKDVNPDGEAALAYGAAFLKSKLGSK</sequence>
<evidence type="ECO:0000313" key="7">
    <source>
        <dbReference type="Proteomes" id="UP000192140"/>
    </source>
</evidence>
<proteinExistence type="inferred from homology"/>
<dbReference type="Pfam" id="PF07859">
    <property type="entry name" value="Abhydrolase_3"/>
    <property type="match status" value="1"/>
</dbReference>
<comment type="caution">
    <text evidence="6">The sequence shown here is derived from an EMBL/GenBank/DDBJ whole genome shotgun (WGS) entry which is preliminary data.</text>
</comment>
<dbReference type="PANTHER" id="PTHR48081">
    <property type="entry name" value="AB HYDROLASE SUPERFAMILY PROTEIN C4A8.06C"/>
    <property type="match status" value="1"/>
</dbReference>
<dbReference type="PROSITE" id="PS01174">
    <property type="entry name" value="LIPASE_GDXG_SER"/>
    <property type="match status" value="1"/>
</dbReference>
<dbReference type="InterPro" id="IPR033140">
    <property type="entry name" value="Lipase_GDXG_put_SER_AS"/>
</dbReference>
<keyword evidence="4" id="KW-0732">Signal</keyword>
<name>A0A1S7U937_9HYPH</name>
<evidence type="ECO:0000256" key="2">
    <source>
        <dbReference type="ARBA" id="ARBA00022801"/>
    </source>
</evidence>
<evidence type="ECO:0000256" key="4">
    <source>
        <dbReference type="SAM" id="SignalP"/>
    </source>
</evidence>
<accession>A0A1S7U937</accession>
<dbReference type="SUPFAM" id="SSF53474">
    <property type="entry name" value="alpha/beta-Hydrolases"/>
    <property type="match status" value="1"/>
</dbReference>
<organism evidence="6 7">
    <name type="scientific">Agrobacterium deltaense NCPPB 1641</name>
    <dbReference type="NCBI Taxonomy" id="1183425"/>
    <lineage>
        <taxon>Bacteria</taxon>
        <taxon>Pseudomonadati</taxon>
        <taxon>Pseudomonadota</taxon>
        <taxon>Alphaproteobacteria</taxon>
        <taxon>Hyphomicrobiales</taxon>
        <taxon>Rhizobiaceae</taxon>
        <taxon>Rhizobium/Agrobacterium group</taxon>
        <taxon>Agrobacterium</taxon>
    </lineage>
</organism>
<keyword evidence="7" id="KW-1185">Reference proteome</keyword>
<dbReference type="Gene3D" id="3.40.50.1820">
    <property type="entry name" value="alpha/beta hydrolase"/>
    <property type="match status" value="1"/>
</dbReference>
<dbReference type="InterPro" id="IPR029058">
    <property type="entry name" value="AB_hydrolase_fold"/>
</dbReference>